<feature type="coiled-coil region" evidence="1">
    <location>
        <begin position="406"/>
        <end position="500"/>
    </location>
</feature>
<accession>A0ABR0Z477</accession>
<dbReference type="EMBL" id="JAHFZB010000017">
    <property type="protein sequence ID" value="KAK6479632.1"/>
    <property type="molecule type" value="Genomic_DNA"/>
</dbReference>
<feature type="coiled-coil region" evidence="1">
    <location>
        <begin position="308"/>
        <end position="360"/>
    </location>
</feature>
<evidence type="ECO:0000259" key="3">
    <source>
        <dbReference type="Pfam" id="PF14846"/>
    </source>
</evidence>
<feature type="coiled-coil region" evidence="1">
    <location>
        <begin position="592"/>
        <end position="923"/>
    </location>
</feature>
<dbReference type="InterPro" id="IPR055310">
    <property type="entry name" value="CEP112"/>
</dbReference>
<dbReference type="PANTHER" id="PTHR18871">
    <property type="entry name" value="CENTROSOMAL PROTEIN OF 112 KDA"/>
    <property type="match status" value="1"/>
</dbReference>
<dbReference type="PANTHER" id="PTHR18871:SF2">
    <property type="entry name" value="CENTROSOMAL PROTEIN OF 112 KDA"/>
    <property type="match status" value="1"/>
</dbReference>
<feature type="region of interest" description="Disordered" evidence="2">
    <location>
        <begin position="147"/>
        <end position="194"/>
    </location>
</feature>
<dbReference type="InterPro" id="IPR027831">
    <property type="entry name" value="DUF4485"/>
</dbReference>
<keyword evidence="1" id="KW-0175">Coiled coil</keyword>
<protein>
    <submittedName>
        <fullName evidence="4">Centrosomal protein of 112 kDa-like isoform X1</fullName>
    </submittedName>
</protein>
<dbReference type="Proteomes" id="UP001369086">
    <property type="component" value="Unassembled WGS sequence"/>
</dbReference>
<feature type="compositionally biased region" description="Basic and acidic residues" evidence="2">
    <location>
        <begin position="155"/>
        <end position="173"/>
    </location>
</feature>
<evidence type="ECO:0000313" key="5">
    <source>
        <dbReference type="Proteomes" id="UP001369086"/>
    </source>
</evidence>
<dbReference type="Pfam" id="PF14846">
    <property type="entry name" value="DUF4485"/>
    <property type="match status" value="1"/>
</dbReference>
<sequence>MIGTLNRLELRELKSESLSIFCSTHTHATMSSQEQTWEKLDSEFDHYLVDMKPYVLKLPHKSERQRCALWIKKLCEPSGSGTGVMGRKNRNMYARLLLHMLRRGALEGPFTHRPEPGTLKTLPTYMSIYFDEPLSARPLDQSSERLPDWVTGELGSRDSKVDDSWRLTPREDGTLTSSPRPAHRRRHTYSEKLASQARSNILTHRSDEKNHVAQQANDGQRRLVTSFDDSDLEARLNSWNLGIENPRYLRENPIPLSPISLKTSLGKNSTFYDDQTPVHMHEKEVEMKAQVLEARCHEEKLKLQQKHDADVQKILDRKNNEIEELKNLYRTKQKESEEDIRKLEKKVQSLVRESQVIRESKENQITELKKMADQSADSLKNEWEKKLHNVVTEMEQEKFKLQKKHTENIQELLEDTNSRLSKMEAEYSAQSKATNQMVRELEARVQQLTVEAENSSLQRQKVTQEKAELEHHNTIISTELHEARIKYNALQREKGKLIEEHEQNIRQITASHDSDLVHFKQEHALSAAKAADVIDDLEQTVSQLKKQLQESEHKRQHQLMEQDSKFQLEKSNIEHLNDKKLRSLQSGAQRDQAEAKKKMDILEEVVREKEEQLARLTELQKIQAQQAEGALEQFKRQVALNSEKVYSEMKQQMEKVEADLSRSKSLREKQSEEFSWQLQELKQRYEQQIVELKLEHEQEKTHLFQQHNAEKDSLVQDHELEMANLEKQLRAAMVQHDTQTQEWRKRDSQTIVELESQVHCLREELIQLDAQRKQQLLELGLLREEEKRKAAQEHQDAIAKLQAEMDRIRPELQSVHTSEMELAAEQTKIRLKQIEKEYSQKLAKSSQTIADLQSTVSSLREDAGRQQLSAERHLQERLGKVQEEKRRLAREHDKTSKALQDKIESFQNQVRSVEKKLQNKELETQEQITHIRQECELKIKGLMPAALRQELEDTITSLKSQVVQNIEFRFAVM</sequence>
<keyword evidence="5" id="KW-1185">Reference proteome</keyword>
<gene>
    <name evidence="4" type="ORF">HHUSO_G18700</name>
</gene>
<organism evidence="4 5">
    <name type="scientific">Huso huso</name>
    <name type="common">Beluga</name>
    <name type="synonym">Acipenser huso</name>
    <dbReference type="NCBI Taxonomy" id="61971"/>
    <lineage>
        <taxon>Eukaryota</taxon>
        <taxon>Metazoa</taxon>
        <taxon>Chordata</taxon>
        <taxon>Craniata</taxon>
        <taxon>Vertebrata</taxon>
        <taxon>Euteleostomi</taxon>
        <taxon>Actinopterygii</taxon>
        <taxon>Chondrostei</taxon>
        <taxon>Acipenseriformes</taxon>
        <taxon>Acipenseridae</taxon>
        <taxon>Huso</taxon>
    </lineage>
</organism>
<evidence type="ECO:0000313" key="4">
    <source>
        <dbReference type="EMBL" id="KAK6479632.1"/>
    </source>
</evidence>
<evidence type="ECO:0000256" key="2">
    <source>
        <dbReference type="SAM" id="MobiDB-lite"/>
    </source>
</evidence>
<feature type="coiled-coil region" evidence="1">
    <location>
        <begin position="527"/>
        <end position="561"/>
    </location>
</feature>
<name>A0ABR0Z477_HUSHU</name>
<reference evidence="4 5" key="1">
    <citation type="submission" date="2021-05" db="EMBL/GenBank/DDBJ databases">
        <authorList>
            <person name="Zahm M."/>
            <person name="Klopp C."/>
            <person name="Cabau C."/>
            <person name="Kuhl H."/>
            <person name="Suciu R."/>
            <person name="Ciorpac M."/>
            <person name="Holostenco D."/>
            <person name="Gessner J."/>
            <person name="Wuertz S."/>
            <person name="Hohne C."/>
            <person name="Stock M."/>
            <person name="Gislard M."/>
            <person name="Lluch J."/>
            <person name="Milhes M."/>
            <person name="Lampietro C."/>
            <person name="Lopez Roques C."/>
            <person name="Donnadieu C."/>
            <person name="Du K."/>
            <person name="Schartl M."/>
            <person name="Guiguen Y."/>
        </authorList>
    </citation>
    <scope>NUCLEOTIDE SEQUENCE [LARGE SCALE GENOMIC DNA]</scope>
    <source>
        <strain evidence="4">Hh-F2</strain>
        <tissue evidence="4">Blood</tissue>
    </source>
</reference>
<evidence type="ECO:0000256" key="1">
    <source>
        <dbReference type="SAM" id="Coils"/>
    </source>
</evidence>
<comment type="caution">
    <text evidence="4">The sequence shown here is derived from an EMBL/GenBank/DDBJ whole genome shotgun (WGS) entry which is preliminary data.</text>
</comment>
<proteinExistence type="predicted"/>
<feature type="domain" description="DUF4485" evidence="3">
    <location>
        <begin position="40"/>
        <end position="125"/>
    </location>
</feature>